<dbReference type="Pfam" id="PF05626">
    <property type="entry name" value="DUF790"/>
    <property type="match status" value="1"/>
</dbReference>
<keyword evidence="1" id="KW-0255">Endonuclease</keyword>
<reference evidence="1" key="2">
    <citation type="journal article" date="2014" name="ISME J.">
        <title>Microbial stratification in low pH oxic and suboxic macroscopic growths along an acid mine drainage.</title>
        <authorList>
            <person name="Mendez-Garcia C."/>
            <person name="Mesa V."/>
            <person name="Sprenger R.R."/>
            <person name="Richter M."/>
            <person name="Diez M.S."/>
            <person name="Solano J."/>
            <person name="Bargiela R."/>
            <person name="Golyshina O.V."/>
            <person name="Manteca A."/>
            <person name="Ramos J.L."/>
            <person name="Gallego J.R."/>
            <person name="Llorente I."/>
            <person name="Martins Dos Santos V.A."/>
            <person name="Jensen O.N."/>
            <person name="Pelaez A.I."/>
            <person name="Sanchez J."/>
            <person name="Ferrer M."/>
        </authorList>
    </citation>
    <scope>NUCLEOTIDE SEQUENCE</scope>
</reference>
<dbReference type="GO" id="GO:0004519">
    <property type="term" value="F:endonuclease activity"/>
    <property type="evidence" value="ECO:0007669"/>
    <property type="project" value="UniProtKB-KW"/>
</dbReference>
<reference evidence="1" key="1">
    <citation type="submission" date="2013-08" db="EMBL/GenBank/DDBJ databases">
        <authorList>
            <person name="Mendez C."/>
            <person name="Richter M."/>
            <person name="Ferrer M."/>
            <person name="Sanchez J."/>
        </authorList>
    </citation>
    <scope>NUCLEOTIDE SEQUENCE</scope>
</reference>
<proteinExistence type="predicted"/>
<keyword evidence="1" id="KW-0540">Nuclease</keyword>
<evidence type="ECO:0000313" key="1">
    <source>
        <dbReference type="EMBL" id="EQD73121.1"/>
    </source>
</evidence>
<sequence>MFPSALLLARARKDGVRPVFLGEAALPQAEAVTKVYHNGVGRSRRELDVRVRELEAKVDKYKVVRGLALLVERRCAFSAREGPSPTDLRRRLFDEVKGAAVTPEERASVVARFAPEFGLAPAALSDHLWADLEEEEILRAIPPMDPGGLLRRFNLGQCQTLLFKATQMSLTFGTPEAYRDAVRRVKRRGLMFTAEAPEDGGAPILRVEGVVSFLRSTERYGTRLAQVLPDLLSLPGWTLSAKVLYRDSTGRKRHLDFRLDHGMAEYLDVPPEEADMPEFPPALEAVAASAERAGLLVDRAPAPLAVGGGFEYPDLVVSREGKSLYVEAVGYWSREWLERKLERTERAPGPYVVVAPRDLAVAAAFDHPRLFVAGRGGLKLEHLKSLLPASELPRELPRRKVAPGELSVPPGPALVVGEVARANRVPSAQARELLESLGFVCAGGFAVRREALPEIRGEVRKSLPELERVEEALQRWELTASVLPALGFSVKWNGLSGAVVRKR</sequence>
<gene>
    <name evidence="1" type="ORF">B1B_03381</name>
</gene>
<protein>
    <submittedName>
        <fullName evidence="1">Protein containing DUF790, endonuclease-like protein</fullName>
    </submittedName>
</protein>
<dbReference type="InterPro" id="IPR008508">
    <property type="entry name" value="Bax1"/>
</dbReference>
<keyword evidence="1" id="KW-0378">Hydrolase</keyword>
<accession>T1BJI2</accession>
<dbReference type="EMBL" id="AUZY01002079">
    <property type="protein sequence ID" value="EQD73121.1"/>
    <property type="molecule type" value="Genomic_DNA"/>
</dbReference>
<dbReference type="AlphaFoldDB" id="T1BJI2"/>
<dbReference type="PANTHER" id="PTHR39640">
    <property type="entry name" value="VNG6129C"/>
    <property type="match status" value="1"/>
</dbReference>
<dbReference type="PANTHER" id="PTHR39640:SF1">
    <property type="entry name" value="DUF790 FAMILY PROTEIN"/>
    <property type="match status" value="1"/>
</dbReference>
<organism evidence="1">
    <name type="scientific">mine drainage metagenome</name>
    <dbReference type="NCBI Taxonomy" id="410659"/>
    <lineage>
        <taxon>unclassified sequences</taxon>
        <taxon>metagenomes</taxon>
        <taxon>ecological metagenomes</taxon>
    </lineage>
</organism>
<dbReference type="PIRSF" id="PIRSF019435">
    <property type="entry name" value="UCP019435"/>
    <property type="match status" value="1"/>
</dbReference>
<comment type="caution">
    <text evidence="1">The sequence shown here is derived from an EMBL/GenBank/DDBJ whole genome shotgun (WGS) entry which is preliminary data.</text>
</comment>
<name>T1BJI2_9ZZZZ</name>